<dbReference type="OrthoDB" id="9816564at2"/>
<dbReference type="Proteomes" id="UP000238442">
    <property type="component" value="Chromosome"/>
</dbReference>
<gene>
    <name evidence="1" type="ORF">C5O00_00840</name>
</gene>
<dbReference type="Gene3D" id="3.40.50.150">
    <property type="entry name" value="Vaccinia Virus protein VP39"/>
    <property type="match status" value="1"/>
</dbReference>
<dbReference type="GO" id="GO:0032259">
    <property type="term" value="P:methylation"/>
    <property type="evidence" value="ECO:0007669"/>
    <property type="project" value="UniProtKB-KW"/>
</dbReference>
<sequence>MMTPCLLCHSESTASFFEGNTQSFYSCSQCGTVFRHPSNFISASEEKARYLTHNNDVNDPRYRQFVSPITEKVMEEFNTTSLGLDFGAGTGPVITEILTNKGYRLNLYDPFFHPDVSVLNETYDFIVCCEVIEHFKKPQKEFSLLKRLLKPDGKLYCMTHLLCEPRDFTNWYYKDDPTHVIFYMEENLRWIRDNFGFSEVKIDERLIVFSR</sequence>
<dbReference type="SUPFAM" id="SSF53335">
    <property type="entry name" value="S-adenosyl-L-methionine-dependent methyltransferases"/>
    <property type="match status" value="1"/>
</dbReference>
<dbReference type="InterPro" id="IPR029063">
    <property type="entry name" value="SAM-dependent_MTases_sf"/>
</dbReference>
<evidence type="ECO:0000313" key="1">
    <source>
        <dbReference type="EMBL" id="AVI49785.1"/>
    </source>
</evidence>
<name>A0A2S0HT15_9FLAO</name>
<keyword evidence="2" id="KW-1185">Reference proteome</keyword>
<dbReference type="CDD" id="cd02440">
    <property type="entry name" value="AdoMet_MTases"/>
    <property type="match status" value="1"/>
</dbReference>
<dbReference type="AlphaFoldDB" id="A0A2S0HT15"/>
<dbReference type="KEGG" id="aue:C5O00_00840"/>
<reference evidence="1 2" key="1">
    <citation type="submission" date="2018-02" db="EMBL/GenBank/DDBJ databases">
        <title>Genomic analysis of the strain RR4-38 isolated from a seawater recirculating aquaculture system.</title>
        <authorList>
            <person name="Kim Y.-S."/>
            <person name="Jang Y.H."/>
            <person name="Kim K.-H."/>
        </authorList>
    </citation>
    <scope>NUCLEOTIDE SEQUENCE [LARGE SCALE GENOMIC DNA]</scope>
    <source>
        <strain evidence="1 2">RR4-38</strain>
    </source>
</reference>
<evidence type="ECO:0000313" key="2">
    <source>
        <dbReference type="Proteomes" id="UP000238442"/>
    </source>
</evidence>
<dbReference type="GO" id="GO:0008168">
    <property type="term" value="F:methyltransferase activity"/>
    <property type="evidence" value="ECO:0007669"/>
    <property type="project" value="UniProtKB-KW"/>
</dbReference>
<dbReference type="EMBL" id="CP027062">
    <property type="protein sequence ID" value="AVI49785.1"/>
    <property type="molecule type" value="Genomic_DNA"/>
</dbReference>
<protein>
    <submittedName>
        <fullName evidence="1">Methyltransferase</fullName>
    </submittedName>
</protein>
<accession>A0A2S0HT15</accession>
<keyword evidence="1" id="KW-0808">Transferase</keyword>
<dbReference type="Pfam" id="PF13489">
    <property type="entry name" value="Methyltransf_23"/>
    <property type="match status" value="1"/>
</dbReference>
<proteinExistence type="predicted"/>
<organism evidence="1 2">
    <name type="scientific">Pukyongia salina</name>
    <dbReference type="NCBI Taxonomy" id="2094025"/>
    <lineage>
        <taxon>Bacteria</taxon>
        <taxon>Pseudomonadati</taxon>
        <taxon>Bacteroidota</taxon>
        <taxon>Flavobacteriia</taxon>
        <taxon>Flavobacteriales</taxon>
        <taxon>Flavobacteriaceae</taxon>
        <taxon>Pukyongia</taxon>
    </lineage>
</organism>
<keyword evidence="1" id="KW-0489">Methyltransferase</keyword>